<organism evidence="1 2">
    <name type="scientific">Armillaria gallica</name>
    <name type="common">Bulbous honey fungus</name>
    <name type="synonym">Armillaria bulbosa</name>
    <dbReference type="NCBI Taxonomy" id="47427"/>
    <lineage>
        <taxon>Eukaryota</taxon>
        <taxon>Fungi</taxon>
        <taxon>Dikarya</taxon>
        <taxon>Basidiomycota</taxon>
        <taxon>Agaricomycotina</taxon>
        <taxon>Agaricomycetes</taxon>
        <taxon>Agaricomycetidae</taxon>
        <taxon>Agaricales</taxon>
        <taxon>Marasmiineae</taxon>
        <taxon>Physalacriaceae</taxon>
        <taxon>Armillaria</taxon>
    </lineage>
</organism>
<dbReference type="Proteomes" id="UP000217790">
    <property type="component" value="Unassembled WGS sequence"/>
</dbReference>
<reference evidence="2" key="1">
    <citation type="journal article" date="2017" name="Nat. Ecol. Evol.">
        <title>Genome expansion and lineage-specific genetic innovations in the forest pathogenic fungi Armillaria.</title>
        <authorList>
            <person name="Sipos G."/>
            <person name="Prasanna A.N."/>
            <person name="Walter M.C."/>
            <person name="O'Connor E."/>
            <person name="Balint B."/>
            <person name="Krizsan K."/>
            <person name="Kiss B."/>
            <person name="Hess J."/>
            <person name="Varga T."/>
            <person name="Slot J."/>
            <person name="Riley R."/>
            <person name="Boka B."/>
            <person name="Rigling D."/>
            <person name="Barry K."/>
            <person name="Lee J."/>
            <person name="Mihaltcheva S."/>
            <person name="LaButti K."/>
            <person name="Lipzen A."/>
            <person name="Waldron R."/>
            <person name="Moloney N.M."/>
            <person name="Sperisen C."/>
            <person name="Kredics L."/>
            <person name="Vagvoelgyi C."/>
            <person name="Patrignani A."/>
            <person name="Fitzpatrick D."/>
            <person name="Nagy I."/>
            <person name="Doyle S."/>
            <person name="Anderson J.B."/>
            <person name="Grigoriev I.V."/>
            <person name="Gueldener U."/>
            <person name="Muensterkoetter M."/>
            <person name="Nagy L.G."/>
        </authorList>
    </citation>
    <scope>NUCLEOTIDE SEQUENCE [LARGE SCALE GENOMIC DNA]</scope>
    <source>
        <strain evidence="2">Ar21-2</strain>
    </source>
</reference>
<name>A0A2H3CY68_ARMGA</name>
<gene>
    <name evidence="1" type="ORF">ARMGADRAFT_1089280</name>
</gene>
<dbReference type="EMBL" id="KZ293706">
    <property type="protein sequence ID" value="PBK83438.1"/>
    <property type="molecule type" value="Genomic_DNA"/>
</dbReference>
<dbReference type="InParanoid" id="A0A2H3CY68"/>
<sequence>MAFSDDPDVCENLKKMYGFTRRQLQKVDGNARSGRFNSLLPSHALIFTSTTYLSRKIGSCPASTTSSYNGLKGTTNEDLAGKCFRRPGLESHVYDYRVLLRLEYAWITVCNMKNNAVACEGRHWRRTYCLRSFTFVDFDSPFFFLRNFISPIYPTNLRSLHQSPTFPDDADSLPRNRRYLIQGRLPILSAASINPSVWFARGGSPRARIPRPYHYFVTLHETIIDEPYVYVVFELCAGGHTFQAIVKEG</sequence>
<evidence type="ECO:0000313" key="2">
    <source>
        <dbReference type="Proteomes" id="UP000217790"/>
    </source>
</evidence>
<dbReference type="AlphaFoldDB" id="A0A2H3CY68"/>
<evidence type="ECO:0000313" key="1">
    <source>
        <dbReference type="EMBL" id="PBK83438.1"/>
    </source>
</evidence>
<protein>
    <submittedName>
        <fullName evidence="1">Uncharacterized protein</fullName>
    </submittedName>
</protein>
<proteinExistence type="predicted"/>
<keyword evidence="2" id="KW-1185">Reference proteome</keyword>
<accession>A0A2H3CY68</accession>